<dbReference type="Pfam" id="PF01297">
    <property type="entry name" value="ZnuA"/>
    <property type="match status" value="1"/>
</dbReference>
<sequence length="314" mass="31537">MPTAATTARCCAAACCAALAVAGCAGPGGGGAAADGDVEVVASSYVLGWLVGEVGGERVAVQALGSPGADSHAVELTPQQVGRLAEVDLVVHQDALSPAADEAVATHGGDHVLEVSDGAELLASPGRAGDGEAGGEDGDGGAGVRDPHFWLDPTRLAAVAGAVADRLGEVDPAGAASYAEGAHRVEEELAALDAAYEDGLAACRGRTLVTSHEAFGYLAERYGLVQVGIAGLDPEVEPPPSRLRDVVEVVEGRDVRTVFFEVSTGPGLTRALAGDLGLRTGVLDPVERRPDGGGDYLSTMRDNLAALQQGLGCA</sequence>
<dbReference type="Proteomes" id="UP000265614">
    <property type="component" value="Unassembled WGS sequence"/>
</dbReference>
<evidence type="ECO:0000256" key="4">
    <source>
        <dbReference type="SAM" id="MobiDB-lite"/>
    </source>
</evidence>
<evidence type="ECO:0000256" key="2">
    <source>
        <dbReference type="ARBA" id="ARBA00022448"/>
    </source>
</evidence>
<dbReference type="Gene3D" id="3.40.50.1980">
    <property type="entry name" value="Nitrogenase molybdenum iron protein domain"/>
    <property type="match status" value="2"/>
</dbReference>
<dbReference type="InterPro" id="IPR006127">
    <property type="entry name" value="ZnuA-like"/>
</dbReference>
<dbReference type="RefSeq" id="WP_119950464.1">
    <property type="nucleotide sequence ID" value="NZ_QZEZ01000004.1"/>
</dbReference>
<dbReference type="GO" id="GO:0046872">
    <property type="term" value="F:metal ion binding"/>
    <property type="evidence" value="ECO:0007669"/>
    <property type="project" value="InterPro"/>
</dbReference>
<dbReference type="PANTHER" id="PTHR42953:SF3">
    <property type="entry name" value="HIGH-AFFINITY ZINC UPTAKE SYSTEM PROTEIN ZNUA"/>
    <property type="match status" value="1"/>
</dbReference>
<proteinExistence type="inferred from homology"/>
<keyword evidence="7" id="KW-1185">Reference proteome</keyword>
<feature type="signal peptide" evidence="5">
    <location>
        <begin position="1"/>
        <end position="25"/>
    </location>
</feature>
<dbReference type="InterPro" id="IPR050492">
    <property type="entry name" value="Bact_metal-bind_prot9"/>
</dbReference>
<feature type="region of interest" description="Disordered" evidence="4">
    <location>
        <begin position="122"/>
        <end position="144"/>
    </location>
</feature>
<dbReference type="OrthoDB" id="9810636at2"/>
<evidence type="ECO:0000313" key="6">
    <source>
        <dbReference type="EMBL" id="RJK96038.1"/>
    </source>
</evidence>
<dbReference type="SUPFAM" id="SSF53807">
    <property type="entry name" value="Helical backbone' metal receptor"/>
    <property type="match status" value="1"/>
</dbReference>
<dbReference type="PANTHER" id="PTHR42953">
    <property type="entry name" value="HIGH-AFFINITY ZINC UPTAKE SYSTEM PROTEIN ZNUA-RELATED"/>
    <property type="match status" value="1"/>
</dbReference>
<comment type="caution">
    <text evidence="6">The sequence shown here is derived from an EMBL/GenBank/DDBJ whole genome shotgun (WGS) entry which is preliminary data.</text>
</comment>
<reference evidence="6 7" key="1">
    <citation type="submission" date="2018-09" db="EMBL/GenBank/DDBJ databases">
        <title>YIM 75000 draft genome.</title>
        <authorList>
            <person name="Tang S."/>
            <person name="Feng Y."/>
        </authorList>
    </citation>
    <scope>NUCLEOTIDE SEQUENCE [LARGE SCALE GENOMIC DNA]</scope>
    <source>
        <strain evidence="6 7">YIM 75000</strain>
    </source>
</reference>
<dbReference type="AlphaFoldDB" id="A0A3A3YWQ1"/>
<dbReference type="EMBL" id="QZEZ01000004">
    <property type="protein sequence ID" value="RJK96038.1"/>
    <property type="molecule type" value="Genomic_DNA"/>
</dbReference>
<keyword evidence="2" id="KW-0813">Transport</keyword>
<accession>A0A3A3YWQ1</accession>
<evidence type="ECO:0000256" key="1">
    <source>
        <dbReference type="ARBA" id="ARBA00011028"/>
    </source>
</evidence>
<keyword evidence="3 5" id="KW-0732">Signal</keyword>
<evidence type="ECO:0000313" key="7">
    <source>
        <dbReference type="Proteomes" id="UP000265614"/>
    </source>
</evidence>
<dbReference type="InterPro" id="IPR006129">
    <property type="entry name" value="AdhesinB"/>
</dbReference>
<organism evidence="6 7">
    <name type="scientific">Vallicoccus soli</name>
    <dbReference type="NCBI Taxonomy" id="2339232"/>
    <lineage>
        <taxon>Bacteria</taxon>
        <taxon>Bacillati</taxon>
        <taxon>Actinomycetota</taxon>
        <taxon>Actinomycetes</taxon>
        <taxon>Motilibacterales</taxon>
        <taxon>Vallicoccaceae</taxon>
        <taxon>Vallicoccus</taxon>
    </lineage>
</organism>
<evidence type="ECO:0000256" key="5">
    <source>
        <dbReference type="SAM" id="SignalP"/>
    </source>
</evidence>
<comment type="similarity">
    <text evidence="1">Belongs to the bacterial solute-binding protein 9 family.</text>
</comment>
<dbReference type="GO" id="GO:0030001">
    <property type="term" value="P:metal ion transport"/>
    <property type="evidence" value="ECO:0007669"/>
    <property type="project" value="InterPro"/>
</dbReference>
<name>A0A3A3YWQ1_9ACTN</name>
<feature type="chain" id="PRO_5038817064" evidence="5">
    <location>
        <begin position="26"/>
        <end position="314"/>
    </location>
</feature>
<dbReference type="PRINTS" id="PR00691">
    <property type="entry name" value="ADHESINB"/>
</dbReference>
<evidence type="ECO:0000256" key="3">
    <source>
        <dbReference type="ARBA" id="ARBA00022729"/>
    </source>
</evidence>
<dbReference type="GO" id="GO:0007155">
    <property type="term" value="P:cell adhesion"/>
    <property type="evidence" value="ECO:0007669"/>
    <property type="project" value="InterPro"/>
</dbReference>
<gene>
    <name evidence="6" type="ORF">D5H78_10775</name>
</gene>
<protein>
    <submittedName>
        <fullName evidence="6">Zinc ABC transporter substrate-binding protein</fullName>
    </submittedName>
</protein>